<gene>
    <name evidence="2" type="ORF">L0P62_11795</name>
</gene>
<sequence length="133" mass="15478">MKKRRLYYKLFFIFLISTFVMSTIYRSYIYGNNINDYGLADIFPNIGAVITASFLFMAKAQYEEYKDELIVILGSVLGFIAYEFIQIKLPIGTFDWKDIIGTIIGGIITFLIHKFLMIKFDLKDKISKTNHDT</sequence>
<keyword evidence="1" id="KW-0472">Membrane</keyword>
<evidence type="ECO:0000313" key="2">
    <source>
        <dbReference type="EMBL" id="MCG4566111.1"/>
    </source>
</evidence>
<dbReference type="AlphaFoldDB" id="A0A9Q4AED0"/>
<dbReference type="EMBL" id="JAKNID010000110">
    <property type="protein sequence ID" value="MCG4566111.1"/>
    <property type="molecule type" value="Genomic_DNA"/>
</dbReference>
<proteinExistence type="predicted"/>
<reference evidence="2" key="1">
    <citation type="submission" date="2022-01" db="EMBL/GenBank/DDBJ databases">
        <title>Collection of gut derived symbiotic bacterial strains cultured from healthy donors.</title>
        <authorList>
            <person name="Lin H."/>
            <person name="Kohout C."/>
            <person name="Waligurski E."/>
            <person name="Pamer E.G."/>
        </authorList>
    </citation>
    <scope>NUCLEOTIDE SEQUENCE</scope>
    <source>
        <strain evidence="2">MSK.14.39</strain>
    </source>
</reference>
<feature type="transmembrane region" description="Helical" evidence="1">
    <location>
        <begin position="37"/>
        <end position="57"/>
    </location>
</feature>
<protein>
    <recommendedName>
        <fullName evidence="4">VanZ-like domain-containing protein</fullName>
    </recommendedName>
</protein>
<evidence type="ECO:0008006" key="4">
    <source>
        <dbReference type="Google" id="ProtNLM"/>
    </source>
</evidence>
<feature type="transmembrane region" description="Helical" evidence="1">
    <location>
        <begin position="99"/>
        <end position="118"/>
    </location>
</feature>
<accession>A0A9Q4AED0</accession>
<name>A0A9Q4AED0_9FIRM</name>
<feature type="transmembrane region" description="Helical" evidence="1">
    <location>
        <begin position="7"/>
        <end position="25"/>
    </location>
</feature>
<comment type="caution">
    <text evidence="2">The sequence shown here is derived from an EMBL/GenBank/DDBJ whole genome shotgun (WGS) entry which is preliminary data.</text>
</comment>
<dbReference type="RefSeq" id="WP_074351599.1">
    <property type="nucleotide sequence ID" value="NZ_JAJBNW010000134.1"/>
</dbReference>
<feature type="transmembrane region" description="Helical" evidence="1">
    <location>
        <begin position="69"/>
        <end position="87"/>
    </location>
</feature>
<dbReference type="Proteomes" id="UP001108123">
    <property type="component" value="Unassembled WGS sequence"/>
</dbReference>
<evidence type="ECO:0000256" key="1">
    <source>
        <dbReference type="SAM" id="Phobius"/>
    </source>
</evidence>
<keyword evidence="3" id="KW-1185">Reference proteome</keyword>
<keyword evidence="1" id="KW-1133">Transmembrane helix</keyword>
<evidence type="ECO:0000313" key="3">
    <source>
        <dbReference type="Proteomes" id="UP001108123"/>
    </source>
</evidence>
<keyword evidence="1" id="KW-0812">Transmembrane</keyword>
<organism evidence="2 3">
    <name type="scientific">Anaerosalibacter bizertensis</name>
    <dbReference type="NCBI Taxonomy" id="932217"/>
    <lineage>
        <taxon>Bacteria</taxon>
        <taxon>Bacillati</taxon>
        <taxon>Bacillota</taxon>
        <taxon>Tissierellia</taxon>
        <taxon>Tissierellales</taxon>
        <taxon>Sporanaerobacteraceae</taxon>
        <taxon>Anaerosalibacter</taxon>
    </lineage>
</organism>